<dbReference type="EMBL" id="CM047904">
    <property type="protein sequence ID" value="KAJ0091456.1"/>
    <property type="molecule type" value="Genomic_DNA"/>
</dbReference>
<proteinExistence type="predicted"/>
<evidence type="ECO:0000313" key="2">
    <source>
        <dbReference type="Proteomes" id="UP001164250"/>
    </source>
</evidence>
<name>A0ACC1AXS8_9ROSI</name>
<dbReference type="Proteomes" id="UP001164250">
    <property type="component" value="Chromosome 8"/>
</dbReference>
<comment type="caution">
    <text evidence="1">The sequence shown here is derived from an EMBL/GenBank/DDBJ whole genome shotgun (WGS) entry which is preliminary data.</text>
</comment>
<protein>
    <submittedName>
        <fullName evidence="1">Uncharacterized protein</fullName>
    </submittedName>
</protein>
<organism evidence="1 2">
    <name type="scientific">Pistacia atlantica</name>
    <dbReference type="NCBI Taxonomy" id="434234"/>
    <lineage>
        <taxon>Eukaryota</taxon>
        <taxon>Viridiplantae</taxon>
        <taxon>Streptophyta</taxon>
        <taxon>Embryophyta</taxon>
        <taxon>Tracheophyta</taxon>
        <taxon>Spermatophyta</taxon>
        <taxon>Magnoliopsida</taxon>
        <taxon>eudicotyledons</taxon>
        <taxon>Gunneridae</taxon>
        <taxon>Pentapetalae</taxon>
        <taxon>rosids</taxon>
        <taxon>malvids</taxon>
        <taxon>Sapindales</taxon>
        <taxon>Anacardiaceae</taxon>
        <taxon>Pistacia</taxon>
    </lineage>
</organism>
<reference evidence="2" key="1">
    <citation type="journal article" date="2023" name="G3 (Bethesda)">
        <title>Genome assembly and association tests identify interacting loci associated with vigor, precocity, and sex in interspecific pistachio rootstocks.</title>
        <authorList>
            <person name="Palmer W."/>
            <person name="Jacygrad E."/>
            <person name="Sagayaradj S."/>
            <person name="Cavanaugh K."/>
            <person name="Han R."/>
            <person name="Bertier L."/>
            <person name="Beede B."/>
            <person name="Kafkas S."/>
            <person name="Golino D."/>
            <person name="Preece J."/>
            <person name="Michelmore R."/>
        </authorList>
    </citation>
    <scope>NUCLEOTIDE SEQUENCE [LARGE SCALE GENOMIC DNA]</scope>
</reference>
<evidence type="ECO:0000313" key="1">
    <source>
        <dbReference type="EMBL" id="KAJ0091456.1"/>
    </source>
</evidence>
<keyword evidence="2" id="KW-1185">Reference proteome</keyword>
<sequence>MLVPSKTVSPSLRKSHGITVHCQRLYLPVTSHVKLLVLLTVLYRLLESERMPMGPCHQKGEMAGRTRRKRLEIEPKLSCIYYCS</sequence>
<accession>A0ACC1AXS8</accession>
<gene>
    <name evidence="1" type="ORF">Patl1_14831</name>
</gene>